<protein>
    <recommendedName>
        <fullName evidence="3">MotA/TolQ/ExbB proton channel domain-containing protein</fullName>
    </recommendedName>
</protein>
<feature type="transmembrane region" description="Helical" evidence="1">
    <location>
        <begin position="27"/>
        <end position="47"/>
    </location>
</feature>
<keyword evidence="1" id="KW-0812">Transmembrane</keyword>
<dbReference type="EMBL" id="BARS01017080">
    <property type="protein sequence ID" value="GAF93985.1"/>
    <property type="molecule type" value="Genomic_DNA"/>
</dbReference>
<gene>
    <name evidence="2" type="ORF">S01H1_27989</name>
</gene>
<evidence type="ECO:0000256" key="1">
    <source>
        <dbReference type="SAM" id="Phobius"/>
    </source>
</evidence>
<dbReference type="AlphaFoldDB" id="X0V029"/>
<comment type="caution">
    <text evidence="2">The sequence shown here is derived from an EMBL/GenBank/DDBJ whole genome shotgun (WGS) entry which is preliminary data.</text>
</comment>
<proteinExistence type="predicted"/>
<feature type="transmembrane region" description="Helical" evidence="1">
    <location>
        <begin position="59"/>
        <end position="79"/>
    </location>
</feature>
<evidence type="ECO:0008006" key="3">
    <source>
        <dbReference type="Google" id="ProtNLM"/>
    </source>
</evidence>
<feature type="non-terminal residue" evidence="2">
    <location>
        <position position="1"/>
    </location>
</feature>
<organism evidence="2">
    <name type="scientific">marine sediment metagenome</name>
    <dbReference type="NCBI Taxonomy" id="412755"/>
    <lineage>
        <taxon>unclassified sequences</taxon>
        <taxon>metagenomes</taxon>
        <taxon>ecological metagenomes</taxon>
    </lineage>
</organism>
<sequence>IAGIGGLICFIMLVIEMFKRGQQTMGIVVIITLFCGIGSLIALVIGWMNAKEWNITKLMTIYTACLVGSFVLNGAYYALVLPKMMDQFQNEINNMEMDNGDMEVN</sequence>
<reference evidence="2" key="1">
    <citation type="journal article" date="2014" name="Front. Microbiol.">
        <title>High frequency of phylogenetically diverse reductive dehalogenase-homologous genes in deep subseafloor sedimentary metagenomes.</title>
        <authorList>
            <person name="Kawai M."/>
            <person name="Futagami T."/>
            <person name="Toyoda A."/>
            <person name="Takaki Y."/>
            <person name="Nishi S."/>
            <person name="Hori S."/>
            <person name="Arai W."/>
            <person name="Tsubouchi T."/>
            <person name="Morono Y."/>
            <person name="Uchiyama I."/>
            <person name="Ito T."/>
            <person name="Fujiyama A."/>
            <person name="Inagaki F."/>
            <person name="Takami H."/>
        </authorList>
    </citation>
    <scope>NUCLEOTIDE SEQUENCE</scope>
    <source>
        <strain evidence="2">Expedition CK06-06</strain>
    </source>
</reference>
<keyword evidence="1" id="KW-0472">Membrane</keyword>
<name>X0V029_9ZZZZ</name>
<keyword evidence="1" id="KW-1133">Transmembrane helix</keyword>
<evidence type="ECO:0000313" key="2">
    <source>
        <dbReference type="EMBL" id="GAF93985.1"/>
    </source>
</evidence>
<accession>X0V029</accession>